<accession>A0ACB7XSH1</accession>
<sequence>MRLQQQAATASEAAIATCDSSSAIICLRLPLVNRRLPPAISRQTSFASDRPSSISNPNFLDRAPGCINDSLLTGLQFVEGFESYFFVSRWTMHQLLSYGGKKVALPFNLSILKWVTGTREILNKAQLPSGISFYNIFGTLFDTPFDVCYGSETSAIEDLSEVCHTMVCNLVAHLCHLRSYLYAD</sequence>
<evidence type="ECO:0000313" key="2">
    <source>
        <dbReference type="Proteomes" id="UP000828048"/>
    </source>
</evidence>
<dbReference type="Proteomes" id="UP000828048">
    <property type="component" value="Chromosome 1"/>
</dbReference>
<organism evidence="1 2">
    <name type="scientific">Vaccinium darrowii</name>
    <dbReference type="NCBI Taxonomy" id="229202"/>
    <lineage>
        <taxon>Eukaryota</taxon>
        <taxon>Viridiplantae</taxon>
        <taxon>Streptophyta</taxon>
        <taxon>Embryophyta</taxon>
        <taxon>Tracheophyta</taxon>
        <taxon>Spermatophyta</taxon>
        <taxon>Magnoliopsida</taxon>
        <taxon>eudicotyledons</taxon>
        <taxon>Gunneridae</taxon>
        <taxon>Pentapetalae</taxon>
        <taxon>asterids</taxon>
        <taxon>Ericales</taxon>
        <taxon>Ericaceae</taxon>
        <taxon>Vaccinioideae</taxon>
        <taxon>Vaccinieae</taxon>
        <taxon>Vaccinium</taxon>
    </lineage>
</organism>
<comment type="caution">
    <text evidence="1">The sequence shown here is derived from an EMBL/GenBank/DDBJ whole genome shotgun (WGS) entry which is preliminary data.</text>
</comment>
<keyword evidence="2" id="KW-1185">Reference proteome</keyword>
<reference evidence="1 2" key="1">
    <citation type="journal article" date="2021" name="Hortic Res">
        <title>High-quality reference genome and annotation aids understanding of berry development for evergreen blueberry (Vaccinium darrowii).</title>
        <authorList>
            <person name="Yu J."/>
            <person name="Hulse-Kemp A.M."/>
            <person name="Babiker E."/>
            <person name="Staton M."/>
        </authorList>
    </citation>
    <scope>NUCLEOTIDE SEQUENCE [LARGE SCALE GENOMIC DNA]</scope>
    <source>
        <strain evidence="2">cv. NJ 8807/NJ 8810</strain>
        <tissue evidence="1">Young leaf</tissue>
    </source>
</reference>
<evidence type="ECO:0000313" key="1">
    <source>
        <dbReference type="EMBL" id="KAH7843996.1"/>
    </source>
</evidence>
<gene>
    <name evidence="1" type="ORF">Vadar_023256</name>
</gene>
<protein>
    <submittedName>
        <fullName evidence="1">Uncharacterized protein</fullName>
    </submittedName>
</protein>
<proteinExistence type="predicted"/>
<dbReference type="EMBL" id="CM037151">
    <property type="protein sequence ID" value="KAH7843996.1"/>
    <property type="molecule type" value="Genomic_DNA"/>
</dbReference>
<name>A0ACB7XSH1_9ERIC</name>